<dbReference type="RefSeq" id="WP_283712726.1">
    <property type="nucleotide sequence ID" value="NZ_JASJEW010000002.1"/>
</dbReference>
<comment type="caution">
    <text evidence="9">The sequence shown here is derived from an EMBL/GenBank/DDBJ whole genome shotgun (WGS) entry which is preliminary data.</text>
</comment>
<keyword evidence="4" id="KW-0227">DNA damage</keyword>
<dbReference type="PANTHER" id="PTHR10815">
    <property type="entry name" value="METHYLATED-DNA--PROTEIN-CYSTEINE METHYLTRANSFERASE"/>
    <property type="match status" value="1"/>
</dbReference>
<dbReference type="PANTHER" id="PTHR10815:SF5">
    <property type="entry name" value="METHYLATED-DNA--PROTEIN-CYSTEINE METHYLTRANSFERASE"/>
    <property type="match status" value="1"/>
</dbReference>
<sequence length="255" mass="27787">MEGTLEYEATTFEREYLEDLQELMEGARPGFLAPAAPPVWGQRLARVWAPVEQGAERTVPTWVYQSPLGPLGIRCTERGLEALWFLARGEPGEDPWEGCDHWGDAQAVDPATIEDPVLADVVAWLDAYCAGADPGFTPALDLVGTPFQQEVWEELLAIPYGETRTYGDIARTLAERRGIPRMAAQAVGQALGRNPVCIVVPCHRVLGSHGDITGYSGGLAHKRALLTLEGTAFREGRLWRPRRVSGAEAPEAVGS</sequence>
<dbReference type="InterPro" id="IPR014048">
    <property type="entry name" value="MethylDNA_cys_MeTrfase_DNA-bd"/>
</dbReference>
<evidence type="ECO:0000256" key="1">
    <source>
        <dbReference type="ARBA" id="ARBA00001286"/>
    </source>
</evidence>
<keyword evidence="3 9" id="KW-0808">Transferase</keyword>
<keyword evidence="10" id="KW-1185">Reference proteome</keyword>
<evidence type="ECO:0000313" key="10">
    <source>
        <dbReference type="Proteomes" id="UP001431693"/>
    </source>
</evidence>
<evidence type="ECO:0000256" key="6">
    <source>
        <dbReference type="ARBA" id="ARBA00049348"/>
    </source>
</evidence>
<comment type="catalytic activity">
    <reaction evidence="1">
        <text>a 4-O-methyl-thymidine in DNA + L-cysteinyl-[protein] = a thymidine in DNA + S-methyl-L-cysteinyl-[protein]</text>
        <dbReference type="Rhea" id="RHEA:53428"/>
        <dbReference type="Rhea" id="RHEA-COMP:10131"/>
        <dbReference type="Rhea" id="RHEA-COMP:10132"/>
        <dbReference type="Rhea" id="RHEA-COMP:13555"/>
        <dbReference type="Rhea" id="RHEA-COMP:13556"/>
        <dbReference type="ChEBI" id="CHEBI:29950"/>
        <dbReference type="ChEBI" id="CHEBI:82612"/>
        <dbReference type="ChEBI" id="CHEBI:137386"/>
        <dbReference type="ChEBI" id="CHEBI:137387"/>
        <dbReference type="EC" id="2.1.1.63"/>
    </reaction>
</comment>
<keyword evidence="2 9" id="KW-0489">Methyltransferase</keyword>
<dbReference type="PROSITE" id="PS00374">
    <property type="entry name" value="MGMT"/>
    <property type="match status" value="1"/>
</dbReference>
<dbReference type="Proteomes" id="UP001431693">
    <property type="component" value="Unassembled WGS sequence"/>
</dbReference>
<evidence type="ECO:0000256" key="5">
    <source>
        <dbReference type="ARBA" id="ARBA00023204"/>
    </source>
</evidence>
<gene>
    <name evidence="9" type="ORF">QJ043_05825</name>
</gene>
<feature type="domain" description="Methylguanine DNA methyltransferase ribonuclease-like" evidence="8">
    <location>
        <begin position="63"/>
        <end position="141"/>
    </location>
</feature>
<dbReference type="InterPro" id="IPR036388">
    <property type="entry name" value="WH-like_DNA-bd_sf"/>
</dbReference>
<dbReference type="InterPro" id="IPR008332">
    <property type="entry name" value="MethylG_MeTrfase_N"/>
</dbReference>
<dbReference type="InterPro" id="IPR036631">
    <property type="entry name" value="MGMT_N_sf"/>
</dbReference>
<dbReference type="Pfam" id="PF01035">
    <property type="entry name" value="DNA_binding_1"/>
    <property type="match status" value="1"/>
</dbReference>
<accession>A0ABT6ZKM0</accession>
<dbReference type="SUPFAM" id="SSF46767">
    <property type="entry name" value="Methylated DNA-protein cysteine methyltransferase, C-terminal domain"/>
    <property type="match status" value="1"/>
</dbReference>
<evidence type="ECO:0000259" key="7">
    <source>
        <dbReference type="Pfam" id="PF01035"/>
    </source>
</evidence>
<evidence type="ECO:0000259" key="8">
    <source>
        <dbReference type="Pfam" id="PF02870"/>
    </source>
</evidence>
<evidence type="ECO:0000256" key="2">
    <source>
        <dbReference type="ARBA" id="ARBA00022603"/>
    </source>
</evidence>
<proteinExistence type="predicted"/>
<dbReference type="CDD" id="cd06445">
    <property type="entry name" value="ATase"/>
    <property type="match status" value="1"/>
</dbReference>
<evidence type="ECO:0000313" key="9">
    <source>
        <dbReference type="EMBL" id="MDJ1129599.1"/>
    </source>
</evidence>
<feature type="domain" description="Methylated-DNA-[protein]-cysteine S-methyltransferase DNA binding" evidence="7">
    <location>
        <begin position="146"/>
        <end position="230"/>
    </location>
</feature>
<dbReference type="Gene3D" id="1.10.10.10">
    <property type="entry name" value="Winged helix-like DNA-binding domain superfamily/Winged helix DNA-binding domain"/>
    <property type="match status" value="1"/>
</dbReference>
<dbReference type="GO" id="GO:0032259">
    <property type="term" value="P:methylation"/>
    <property type="evidence" value="ECO:0007669"/>
    <property type="project" value="UniProtKB-KW"/>
</dbReference>
<dbReference type="Gene3D" id="3.30.160.70">
    <property type="entry name" value="Methylated DNA-protein cysteine methyltransferase domain"/>
    <property type="match status" value="1"/>
</dbReference>
<protein>
    <submittedName>
        <fullName evidence="9">Methylated-DNA--[protein]-cysteine S-methyltransferase</fullName>
        <ecNumber evidence="9">2.1.1.63</ecNumber>
    </submittedName>
</protein>
<dbReference type="EC" id="2.1.1.63" evidence="9"/>
<dbReference type="GO" id="GO:0003908">
    <property type="term" value="F:methylated-DNA-[protein]-cysteine S-methyltransferase activity"/>
    <property type="evidence" value="ECO:0007669"/>
    <property type="project" value="UniProtKB-EC"/>
</dbReference>
<dbReference type="InterPro" id="IPR001497">
    <property type="entry name" value="MethylDNA_cys_MeTrfase_AS"/>
</dbReference>
<comment type="catalytic activity">
    <reaction evidence="6">
        <text>a 6-O-methyl-2'-deoxyguanosine in DNA + L-cysteinyl-[protein] = S-methyl-L-cysteinyl-[protein] + a 2'-deoxyguanosine in DNA</text>
        <dbReference type="Rhea" id="RHEA:24000"/>
        <dbReference type="Rhea" id="RHEA-COMP:10131"/>
        <dbReference type="Rhea" id="RHEA-COMP:10132"/>
        <dbReference type="Rhea" id="RHEA-COMP:11367"/>
        <dbReference type="Rhea" id="RHEA-COMP:11368"/>
        <dbReference type="ChEBI" id="CHEBI:29950"/>
        <dbReference type="ChEBI" id="CHEBI:82612"/>
        <dbReference type="ChEBI" id="CHEBI:85445"/>
        <dbReference type="ChEBI" id="CHEBI:85448"/>
        <dbReference type="EC" id="2.1.1.63"/>
    </reaction>
</comment>
<evidence type="ECO:0000256" key="4">
    <source>
        <dbReference type="ARBA" id="ARBA00022763"/>
    </source>
</evidence>
<dbReference type="NCBIfam" id="TIGR00589">
    <property type="entry name" value="ogt"/>
    <property type="match status" value="1"/>
</dbReference>
<dbReference type="InterPro" id="IPR036217">
    <property type="entry name" value="MethylDNA_cys_MeTrfase_DNAb"/>
</dbReference>
<reference evidence="9" key="1">
    <citation type="submission" date="2023-05" db="EMBL/GenBank/DDBJ databases">
        <title>[olsenella] sp. nov., isolated from a pig farm feces dump.</title>
        <authorList>
            <person name="Chang Y.-H."/>
        </authorList>
    </citation>
    <scope>NUCLEOTIDE SEQUENCE</scope>
    <source>
        <strain evidence="9">YH-ols2217</strain>
    </source>
</reference>
<keyword evidence="5" id="KW-0234">DNA repair</keyword>
<dbReference type="Pfam" id="PF02870">
    <property type="entry name" value="Methyltransf_1N"/>
    <property type="match status" value="1"/>
</dbReference>
<dbReference type="EMBL" id="JASJEX010000003">
    <property type="protein sequence ID" value="MDJ1129599.1"/>
    <property type="molecule type" value="Genomic_DNA"/>
</dbReference>
<organism evidence="9 10">
    <name type="scientific">Kribbibacterium absianum</name>
    <dbReference type="NCBI Taxonomy" id="3044210"/>
    <lineage>
        <taxon>Bacteria</taxon>
        <taxon>Bacillati</taxon>
        <taxon>Actinomycetota</taxon>
        <taxon>Coriobacteriia</taxon>
        <taxon>Coriobacteriales</taxon>
        <taxon>Kribbibacteriaceae</taxon>
        <taxon>Kribbibacterium</taxon>
    </lineage>
</organism>
<dbReference type="SUPFAM" id="SSF53155">
    <property type="entry name" value="Methylated DNA-protein cysteine methyltransferase domain"/>
    <property type="match status" value="1"/>
</dbReference>
<evidence type="ECO:0000256" key="3">
    <source>
        <dbReference type="ARBA" id="ARBA00022679"/>
    </source>
</evidence>
<name>A0ABT6ZKM0_9ACTN</name>